<evidence type="ECO:0000256" key="2">
    <source>
        <dbReference type="ARBA" id="ARBA00023004"/>
    </source>
</evidence>
<dbReference type="Pfam" id="PF00067">
    <property type="entry name" value="p450"/>
    <property type="match status" value="1"/>
</dbReference>
<feature type="transmembrane region" description="Helical" evidence="3">
    <location>
        <begin position="408"/>
        <end position="427"/>
    </location>
</feature>
<dbReference type="GO" id="GO:0010268">
    <property type="term" value="P:brassinosteroid homeostasis"/>
    <property type="evidence" value="ECO:0007669"/>
    <property type="project" value="TreeGrafter"/>
</dbReference>
<dbReference type="GO" id="GO:0016132">
    <property type="term" value="P:brassinosteroid biosynthetic process"/>
    <property type="evidence" value="ECO:0007669"/>
    <property type="project" value="TreeGrafter"/>
</dbReference>
<protein>
    <recommendedName>
        <fullName evidence="6">Cytochrome P450</fullName>
    </recommendedName>
</protein>
<evidence type="ECO:0000313" key="5">
    <source>
        <dbReference type="Proteomes" id="UP001415857"/>
    </source>
</evidence>
<keyword evidence="3" id="KW-0812">Transmembrane</keyword>
<dbReference type="GO" id="GO:0016125">
    <property type="term" value="P:sterol metabolic process"/>
    <property type="evidence" value="ECO:0007669"/>
    <property type="project" value="TreeGrafter"/>
</dbReference>
<evidence type="ECO:0008006" key="6">
    <source>
        <dbReference type="Google" id="ProtNLM"/>
    </source>
</evidence>
<name>A0AAP0N7A1_LIQFO</name>
<dbReference type="InterPro" id="IPR001128">
    <property type="entry name" value="Cyt_P450"/>
</dbReference>
<dbReference type="AlphaFoldDB" id="A0AAP0N7A1"/>
<organism evidence="4 5">
    <name type="scientific">Liquidambar formosana</name>
    <name type="common">Formosan gum</name>
    <dbReference type="NCBI Taxonomy" id="63359"/>
    <lineage>
        <taxon>Eukaryota</taxon>
        <taxon>Viridiplantae</taxon>
        <taxon>Streptophyta</taxon>
        <taxon>Embryophyta</taxon>
        <taxon>Tracheophyta</taxon>
        <taxon>Spermatophyta</taxon>
        <taxon>Magnoliopsida</taxon>
        <taxon>eudicotyledons</taxon>
        <taxon>Gunneridae</taxon>
        <taxon>Pentapetalae</taxon>
        <taxon>Saxifragales</taxon>
        <taxon>Altingiaceae</taxon>
        <taxon>Liquidambar</taxon>
    </lineage>
</organism>
<keyword evidence="3" id="KW-0472">Membrane</keyword>
<keyword evidence="2" id="KW-0408">Iron</keyword>
<evidence type="ECO:0000256" key="1">
    <source>
        <dbReference type="ARBA" id="ARBA00022723"/>
    </source>
</evidence>
<dbReference type="GO" id="GO:0004497">
    <property type="term" value="F:monooxygenase activity"/>
    <property type="evidence" value="ECO:0007669"/>
    <property type="project" value="InterPro"/>
</dbReference>
<dbReference type="InterPro" id="IPR036396">
    <property type="entry name" value="Cyt_P450_sf"/>
</dbReference>
<gene>
    <name evidence="4" type="ORF">L1049_021526</name>
</gene>
<dbReference type="GO" id="GO:0020037">
    <property type="term" value="F:heme binding"/>
    <property type="evidence" value="ECO:0007669"/>
    <property type="project" value="InterPro"/>
</dbReference>
<proteinExistence type="predicted"/>
<keyword evidence="1" id="KW-0479">Metal-binding</keyword>
<accession>A0AAP0N7A1</accession>
<keyword evidence="5" id="KW-1185">Reference proteome</keyword>
<dbReference type="Proteomes" id="UP001415857">
    <property type="component" value="Unassembled WGS sequence"/>
</dbReference>
<dbReference type="GO" id="GO:0005506">
    <property type="term" value="F:iron ion binding"/>
    <property type="evidence" value="ECO:0007669"/>
    <property type="project" value="InterPro"/>
</dbReference>
<dbReference type="EMBL" id="JBBPBK010000043">
    <property type="protein sequence ID" value="KAK9266962.1"/>
    <property type="molecule type" value="Genomic_DNA"/>
</dbReference>
<evidence type="ECO:0000256" key="3">
    <source>
        <dbReference type="SAM" id="Phobius"/>
    </source>
</evidence>
<dbReference type="Gene3D" id="1.10.630.10">
    <property type="entry name" value="Cytochrome P450"/>
    <property type="match status" value="1"/>
</dbReference>
<keyword evidence="3" id="KW-1133">Transmembrane helix</keyword>
<comment type="caution">
    <text evidence="4">The sequence shown here is derived from an EMBL/GenBank/DDBJ whole genome shotgun (WGS) entry which is preliminary data.</text>
</comment>
<dbReference type="SUPFAM" id="SSF48264">
    <property type="entry name" value="Cytochrome P450"/>
    <property type="match status" value="1"/>
</dbReference>
<reference evidence="4 5" key="1">
    <citation type="journal article" date="2024" name="Plant J.">
        <title>Genome sequences and population genomics reveal climatic adaptation and genomic divergence between two closely related sweetgum species.</title>
        <authorList>
            <person name="Xu W.Q."/>
            <person name="Ren C.Q."/>
            <person name="Zhang X.Y."/>
            <person name="Comes H.P."/>
            <person name="Liu X.H."/>
            <person name="Li Y.G."/>
            <person name="Kettle C.J."/>
            <person name="Jalonen R."/>
            <person name="Gaisberger H."/>
            <person name="Ma Y.Z."/>
            <person name="Qiu Y.X."/>
        </authorList>
    </citation>
    <scope>NUCLEOTIDE SEQUENCE [LARGE SCALE GENOMIC DNA]</scope>
    <source>
        <strain evidence="4">Hangzhou</strain>
    </source>
</reference>
<dbReference type="PANTHER" id="PTHR24286:SF12">
    <property type="entry name" value="CYTOCHROME P450 FAMILY PROTEIN, EXPRESSED"/>
    <property type="match status" value="1"/>
</dbReference>
<dbReference type="GO" id="GO:0016705">
    <property type="term" value="F:oxidoreductase activity, acting on paired donors, with incorporation or reduction of molecular oxygen"/>
    <property type="evidence" value="ECO:0007669"/>
    <property type="project" value="InterPro"/>
</dbReference>
<dbReference type="PANTHER" id="PTHR24286">
    <property type="entry name" value="CYTOCHROME P450 26"/>
    <property type="match status" value="1"/>
</dbReference>
<evidence type="ECO:0000313" key="4">
    <source>
        <dbReference type="EMBL" id="KAK9266962.1"/>
    </source>
</evidence>
<sequence>MQINLSKLDSTTILGGILGMETTMGMWLALVFGILPLLGWLLWWWNELWYVLPLQKQCCATGTKLPPGHMGIPLFGELLTFLWYFKVVRRPDDFINSKRRKYGDGVGMYRTHLFGSPSIIACFPAINKFVLQSDDLFMLEWPTVETMGTNSLVAVQGKSHARLRSYVMNAINRPDALRRIALLVQPGMTAAFRSWAQKGKVRGYDEAKKVTFENIGKLFASFEPGPLLDTMGQLFVGLINGVRANPIDIPGTAYHYALQCRKKLEAIFRVELEKKKNRNGIETTNDLMDGLMKIKDDEGNKLREEEVIDNIISLVAAGYESTSLASTWAIYYLAKFPDVLKKLWEENIAVSKNKKGDFITSEDVSKLKYTNKVVEETIRMANVAAFFFRTATKDVEYQGLRLRLRLQFLALISFMLSAMLVAVNRILRP</sequence>